<dbReference type="PANTHER" id="PTHR10133">
    <property type="entry name" value="DNA POLYMERASE I"/>
    <property type="match status" value="1"/>
</dbReference>
<reference evidence="15" key="1">
    <citation type="submission" date="2017-09" db="EMBL/GenBank/DDBJ databases">
        <title>Depth-based differentiation of microbial function through sediment-hosted aquifers and enrichment of novel symbionts in the deep terrestrial subsurface.</title>
        <authorList>
            <person name="Probst A.J."/>
            <person name="Ladd B."/>
            <person name="Jarett J.K."/>
            <person name="Geller-Mcgrath D.E."/>
            <person name="Sieber C.M.K."/>
            <person name="Emerson J.B."/>
            <person name="Anantharaman K."/>
            <person name="Thomas B.C."/>
            <person name="Malmstrom R."/>
            <person name="Stieglmeier M."/>
            <person name="Klingl A."/>
            <person name="Woyke T."/>
            <person name="Ryan C.M."/>
            <person name="Banfield J.F."/>
        </authorList>
    </citation>
    <scope>NUCLEOTIDE SEQUENCE [LARGE SCALE GENOMIC DNA]</scope>
</reference>
<sequence>MTHKDKQLFVIIDGHAIIHRAYHALPPLTAKDGTVVNAVFGFSSMLLKVLSDLQPSHIAVSFDMAGGTFRDEIYDKYKATRVKADQDLYDQIPLVHDVVGAFNIPIYEKEGFEADDIIGTIVTTLSTDNSTLDVVIVTGDKDMLQLVDTSHVQVALLTKGMSEFTLFDERMVQDTYGFGPTLIPDYKALMGDPSDNIPGVSGIGKKTGAELIQKIGSVEKIYGAIDTREKKPVTVVKESVLKKLENGKEDALMSLKLATIEKNVKGLKFDLKKCVAQDFDVQTVKDLFHKYEFFSLIKRIPGMPEPAAQEKKKSAPKKKITLVDHENAEESIASIQAEQVLAAIEMLSSPDVLTAQLLGFVVATAHATYVVEKKAVSEEEWKQILSNFLDRKKTIVGHDLKQLIKVLELQQISVACRLFDTMIASYVVDASSRAHDLPAVVLREFGEDIQANAGQSTLFGADPAVLAEQAGYIRRLHAMYTKKLDDQENLGLFEKIEMALIPVLARMELWGIGIDEKMMGALSNQVAKRIDVVTKKIYKEVGHDFNVASSAQLRDVLFHDLGLSTDTIKKGKTGYSTAASELEKLRGMHPIIELIEEHRELAKLQNTYTDVLPTLVSAKTGRIHTSFNQAVASTGRLSSSNPNLQNIPIRTELGKKIRDAFVAAPGFVLVSADYSQIELRIVASLAQDTEMMEIFKQGEDIHTATAAAIAGVPLSNVTKEMRRAAKEVNFGVLYGMGAYGLAWRAGISQAQAKEFIEKYFSQFQGVKKYLDQTIVFAKEEGYVETLLGRRRYIPELRSTNFQVRSAGERMAINMPVQGTAADLMKLAMIEVDKEIRSKEQGIKKMKPGDVRMLLQVHDEIVLEVKKGMEKDVEKMVRDAMVGVANLRVPIEVEVHHGKRWGELK</sequence>
<dbReference type="EC" id="2.7.7.7" evidence="10 11"/>
<keyword evidence="11" id="KW-0378">Hydrolase</keyword>
<dbReference type="InterPro" id="IPR020046">
    <property type="entry name" value="5-3_exonucl_a-hlix_arch_N"/>
</dbReference>
<accession>A0A2H0TRQ8</accession>
<dbReference type="PROSITE" id="PS00447">
    <property type="entry name" value="DNA_POLYMERASE_A"/>
    <property type="match status" value="1"/>
</dbReference>
<dbReference type="InterPro" id="IPR019760">
    <property type="entry name" value="DNA-dir_DNA_pol_A_CS"/>
</dbReference>
<protein>
    <recommendedName>
        <fullName evidence="10 11">DNA polymerase I</fullName>
        <ecNumber evidence="10 11">2.7.7.7</ecNumber>
    </recommendedName>
</protein>
<keyword evidence="11" id="KW-0269">Exonuclease</keyword>
<evidence type="ECO:0000256" key="2">
    <source>
        <dbReference type="ARBA" id="ARBA00022679"/>
    </source>
</evidence>
<dbReference type="InterPro" id="IPR008918">
    <property type="entry name" value="HhH2"/>
</dbReference>
<dbReference type="InterPro" id="IPR036279">
    <property type="entry name" value="5-3_exonuclease_C_sf"/>
</dbReference>
<dbReference type="Pfam" id="PF00476">
    <property type="entry name" value="DNA_pol_A"/>
    <property type="match status" value="1"/>
</dbReference>
<evidence type="ECO:0000256" key="6">
    <source>
        <dbReference type="ARBA" id="ARBA00022932"/>
    </source>
</evidence>
<dbReference type="SUPFAM" id="SSF47807">
    <property type="entry name" value="5' to 3' exonuclease, C-terminal subdomain"/>
    <property type="match status" value="1"/>
</dbReference>
<keyword evidence="4 11" id="KW-0235">DNA replication</keyword>
<comment type="function">
    <text evidence="11">In addition to polymerase activity, this DNA polymerase exhibits 5'-3' exonuclease activity.</text>
</comment>
<dbReference type="SUPFAM" id="SSF88723">
    <property type="entry name" value="PIN domain-like"/>
    <property type="match status" value="1"/>
</dbReference>
<feature type="domain" description="DNA-directed DNA polymerase family A palm" evidence="13">
    <location>
        <begin position="654"/>
        <end position="868"/>
    </location>
</feature>
<evidence type="ECO:0000256" key="1">
    <source>
        <dbReference type="ARBA" id="ARBA00007705"/>
    </source>
</evidence>
<dbReference type="NCBIfam" id="NF004397">
    <property type="entry name" value="PRK05755.1"/>
    <property type="match status" value="1"/>
</dbReference>
<evidence type="ECO:0000313" key="15">
    <source>
        <dbReference type="Proteomes" id="UP000230154"/>
    </source>
</evidence>
<dbReference type="InterPro" id="IPR018320">
    <property type="entry name" value="DNA_polymerase_1"/>
</dbReference>
<dbReference type="Gene3D" id="3.30.70.370">
    <property type="match status" value="1"/>
</dbReference>
<dbReference type="PANTHER" id="PTHR10133:SF27">
    <property type="entry name" value="DNA POLYMERASE NU"/>
    <property type="match status" value="1"/>
</dbReference>
<keyword evidence="8 11" id="KW-0234">DNA repair</keyword>
<keyword evidence="11" id="KW-0540">Nuclease</keyword>
<dbReference type="PRINTS" id="PR00868">
    <property type="entry name" value="DNAPOLI"/>
</dbReference>
<keyword evidence="5 11" id="KW-0227">DNA damage</keyword>
<dbReference type="GO" id="GO:0006261">
    <property type="term" value="P:DNA-templated DNA replication"/>
    <property type="evidence" value="ECO:0007669"/>
    <property type="project" value="UniProtKB-UniRule"/>
</dbReference>
<dbReference type="Gene3D" id="1.10.150.20">
    <property type="entry name" value="5' to 3' exonuclease, C-terminal subdomain"/>
    <property type="match status" value="2"/>
</dbReference>
<dbReference type="Proteomes" id="UP000230154">
    <property type="component" value="Unassembled WGS sequence"/>
</dbReference>
<dbReference type="CDD" id="cd09898">
    <property type="entry name" value="H3TH_53EXO"/>
    <property type="match status" value="1"/>
</dbReference>
<evidence type="ECO:0000256" key="7">
    <source>
        <dbReference type="ARBA" id="ARBA00023125"/>
    </source>
</evidence>
<evidence type="ECO:0000256" key="5">
    <source>
        <dbReference type="ARBA" id="ARBA00022763"/>
    </source>
</evidence>
<dbReference type="InterPro" id="IPR029060">
    <property type="entry name" value="PIN-like_dom_sf"/>
</dbReference>
<dbReference type="SMART" id="SM00279">
    <property type="entry name" value="HhH2"/>
    <property type="match status" value="1"/>
</dbReference>
<keyword evidence="2 11" id="KW-0808">Transferase</keyword>
<evidence type="ECO:0000256" key="3">
    <source>
        <dbReference type="ARBA" id="ARBA00022695"/>
    </source>
</evidence>
<dbReference type="FunFam" id="1.20.1060.10:FF:000001">
    <property type="entry name" value="DNA polymerase I"/>
    <property type="match status" value="1"/>
</dbReference>
<keyword evidence="7 11" id="KW-0238">DNA-binding</keyword>
<dbReference type="Gene3D" id="3.40.50.1010">
    <property type="entry name" value="5'-nuclease"/>
    <property type="match status" value="1"/>
</dbReference>
<dbReference type="Pfam" id="PF22619">
    <property type="entry name" value="DNA_polI_exo1"/>
    <property type="match status" value="1"/>
</dbReference>
<feature type="domain" description="5'-3' exonuclease" evidence="12">
    <location>
        <begin position="5"/>
        <end position="277"/>
    </location>
</feature>
<dbReference type="InterPro" id="IPR020045">
    <property type="entry name" value="DNA_polI_H3TH"/>
</dbReference>
<dbReference type="InterPro" id="IPR043502">
    <property type="entry name" value="DNA/RNA_pol_sf"/>
</dbReference>
<proteinExistence type="inferred from homology"/>
<evidence type="ECO:0000256" key="9">
    <source>
        <dbReference type="ARBA" id="ARBA00049244"/>
    </source>
</evidence>
<dbReference type="CDD" id="cd06140">
    <property type="entry name" value="DNA_polA_I_Bacillus_like_exo"/>
    <property type="match status" value="1"/>
</dbReference>
<dbReference type="CDD" id="cd08637">
    <property type="entry name" value="DNA_pol_A_pol_I_C"/>
    <property type="match status" value="1"/>
</dbReference>
<evidence type="ECO:0000259" key="13">
    <source>
        <dbReference type="SMART" id="SM00482"/>
    </source>
</evidence>
<dbReference type="GO" id="GO:0003677">
    <property type="term" value="F:DNA binding"/>
    <property type="evidence" value="ECO:0007669"/>
    <property type="project" value="UniProtKB-UniRule"/>
</dbReference>
<dbReference type="Gene3D" id="3.30.420.10">
    <property type="entry name" value="Ribonuclease H-like superfamily/Ribonuclease H"/>
    <property type="match status" value="1"/>
</dbReference>
<dbReference type="InterPro" id="IPR054690">
    <property type="entry name" value="DNA_polI_exonuclease"/>
</dbReference>
<evidence type="ECO:0000259" key="12">
    <source>
        <dbReference type="SMART" id="SM00475"/>
    </source>
</evidence>
<gene>
    <name evidence="11" type="primary">polA</name>
    <name evidence="14" type="ORF">COU35_00455</name>
</gene>
<dbReference type="InterPro" id="IPR002421">
    <property type="entry name" value="5-3_exonuclease"/>
</dbReference>
<dbReference type="InterPro" id="IPR002298">
    <property type="entry name" value="DNA_polymerase_A"/>
</dbReference>
<dbReference type="Pfam" id="PF01367">
    <property type="entry name" value="5_3_exonuc"/>
    <property type="match status" value="1"/>
</dbReference>
<evidence type="ECO:0000256" key="8">
    <source>
        <dbReference type="ARBA" id="ARBA00023204"/>
    </source>
</evidence>
<comment type="catalytic activity">
    <reaction evidence="9 11">
        <text>DNA(n) + a 2'-deoxyribonucleoside 5'-triphosphate = DNA(n+1) + diphosphate</text>
        <dbReference type="Rhea" id="RHEA:22508"/>
        <dbReference type="Rhea" id="RHEA-COMP:17339"/>
        <dbReference type="Rhea" id="RHEA-COMP:17340"/>
        <dbReference type="ChEBI" id="CHEBI:33019"/>
        <dbReference type="ChEBI" id="CHEBI:61560"/>
        <dbReference type="ChEBI" id="CHEBI:173112"/>
        <dbReference type="EC" id="2.7.7.7"/>
    </reaction>
</comment>
<evidence type="ECO:0000256" key="11">
    <source>
        <dbReference type="RuleBase" id="RU004460"/>
    </source>
</evidence>
<evidence type="ECO:0000313" key="14">
    <source>
        <dbReference type="EMBL" id="PIR74842.1"/>
    </source>
</evidence>
<dbReference type="CDD" id="cd09859">
    <property type="entry name" value="PIN_53EXO"/>
    <property type="match status" value="1"/>
</dbReference>
<name>A0A2H0TRQ8_9BACT</name>
<dbReference type="InterPro" id="IPR001098">
    <property type="entry name" value="DNA-dir_DNA_pol_A_palm_dom"/>
</dbReference>
<comment type="similarity">
    <text evidence="1 11">Belongs to the DNA polymerase type-A family.</text>
</comment>
<dbReference type="NCBIfam" id="TIGR00593">
    <property type="entry name" value="pola"/>
    <property type="match status" value="1"/>
</dbReference>
<dbReference type="FunFam" id="1.10.150.20:FF:000003">
    <property type="entry name" value="DNA polymerase I"/>
    <property type="match status" value="1"/>
</dbReference>
<keyword evidence="6 11" id="KW-0239">DNA-directed DNA polymerase</keyword>
<dbReference type="EMBL" id="PFCB01000003">
    <property type="protein sequence ID" value="PIR74842.1"/>
    <property type="molecule type" value="Genomic_DNA"/>
</dbReference>
<dbReference type="SUPFAM" id="SSF56672">
    <property type="entry name" value="DNA/RNA polymerases"/>
    <property type="match status" value="1"/>
</dbReference>
<dbReference type="SUPFAM" id="SSF53098">
    <property type="entry name" value="Ribonuclease H-like"/>
    <property type="match status" value="1"/>
</dbReference>
<dbReference type="InterPro" id="IPR012337">
    <property type="entry name" value="RNaseH-like_sf"/>
</dbReference>
<evidence type="ECO:0000256" key="4">
    <source>
        <dbReference type="ARBA" id="ARBA00022705"/>
    </source>
</evidence>
<dbReference type="AlphaFoldDB" id="A0A2H0TRQ8"/>
<evidence type="ECO:0000256" key="10">
    <source>
        <dbReference type="NCBIfam" id="TIGR00593"/>
    </source>
</evidence>
<dbReference type="InterPro" id="IPR036397">
    <property type="entry name" value="RNaseH_sf"/>
</dbReference>
<organism evidence="14 15">
    <name type="scientific">Candidatus Magasanikbacteria bacterium CG10_big_fil_rev_8_21_14_0_10_47_10</name>
    <dbReference type="NCBI Taxonomy" id="1974652"/>
    <lineage>
        <taxon>Bacteria</taxon>
        <taxon>Candidatus Magasanikiibacteriota</taxon>
    </lineage>
</organism>
<dbReference type="GO" id="GO:0003887">
    <property type="term" value="F:DNA-directed DNA polymerase activity"/>
    <property type="evidence" value="ECO:0007669"/>
    <property type="project" value="UniProtKB-UniRule"/>
</dbReference>
<dbReference type="GO" id="GO:0008409">
    <property type="term" value="F:5'-3' exonuclease activity"/>
    <property type="evidence" value="ECO:0007669"/>
    <property type="project" value="UniProtKB-UniRule"/>
</dbReference>
<keyword evidence="3 11" id="KW-0548">Nucleotidyltransferase</keyword>
<dbReference type="SMART" id="SM00475">
    <property type="entry name" value="53EXOc"/>
    <property type="match status" value="1"/>
</dbReference>
<dbReference type="Pfam" id="PF02739">
    <property type="entry name" value="5_3_exonuc_N"/>
    <property type="match status" value="1"/>
</dbReference>
<dbReference type="SMART" id="SM00482">
    <property type="entry name" value="POLAc"/>
    <property type="match status" value="1"/>
</dbReference>
<dbReference type="Gene3D" id="1.20.1060.10">
    <property type="entry name" value="Taq DNA Polymerase, Chain T, domain 4"/>
    <property type="match status" value="1"/>
</dbReference>
<dbReference type="FunFam" id="1.10.150.20:FF:000002">
    <property type="entry name" value="DNA polymerase I"/>
    <property type="match status" value="1"/>
</dbReference>
<dbReference type="GO" id="GO:0006302">
    <property type="term" value="P:double-strand break repair"/>
    <property type="evidence" value="ECO:0007669"/>
    <property type="project" value="TreeGrafter"/>
</dbReference>
<comment type="caution">
    <text evidence="14">The sequence shown here is derived from an EMBL/GenBank/DDBJ whole genome shotgun (WGS) entry which is preliminary data.</text>
</comment>